<comment type="pathway">
    <text evidence="1">Phospholipid metabolism; phosphatidylglycerol biosynthesis; phosphatidylglycerol from CDP-diacylglycerol: step 2/2.</text>
</comment>
<keyword evidence="1" id="KW-0997">Cell inner membrane</keyword>
<dbReference type="InterPro" id="IPR036681">
    <property type="entry name" value="PgpA-like_sf"/>
</dbReference>
<evidence type="ECO:0000256" key="2">
    <source>
        <dbReference type="SAM" id="Phobius"/>
    </source>
</evidence>
<dbReference type="CDD" id="cd06971">
    <property type="entry name" value="PgpA"/>
    <property type="match status" value="1"/>
</dbReference>
<evidence type="ECO:0000256" key="1">
    <source>
        <dbReference type="PIRNR" id="PIRNR006162"/>
    </source>
</evidence>
<comment type="cofactor">
    <cofactor evidence="1">
        <name>Mg(2+)</name>
        <dbReference type="ChEBI" id="CHEBI:18420"/>
    </cofactor>
</comment>
<keyword evidence="1 2" id="KW-0812">Transmembrane</keyword>
<dbReference type="Proteomes" id="UP001320768">
    <property type="component" value="Unassembled WGS sequence"/>
</dbReference>
<evidence type="ECO:0000313" key="5">
    <source>
        <dbReference type="Proteomes" id="UP001320768"/>
    </source>
</evidence>
<reference evidence="4 5" key="1">
    <citation type="journal article" date="2022" name="Nat. Microbiol.">
        <title>The microbiome of a bacterivorous marine choanoflagellate contains a resource-demanding obligate bacterial associate.</title>
        <authorList>
            <person name="Needham D.M."/>
            <person name="Poirier C."/>
            <person name="Bachy C."/>
            <person name="George E.E."/>
            <person name="Wilken S."/>
            <person name="Yung C.C.M."/>
            <person name="Limardo A.J."/>
            <person name="Morando M."/>
            <person name="Sudek L."/>
            <person name="Malmstrom R.R."/>
            <person name="Keeling P.J."/>
            <person name="Santoro A.E."/>
            <person name="Worden A.Z."/>
        </authorList>
    </citation>
    <scope>NUCLEOTIDE SEQUENCE [LARGE SCALE GENOMIC DNA]</scope>
    <source>
        <strain evidence="4 5">Comchoano-2</strain>
    </source>
</reference>
<dbReference type="PANTHER" id="PTHR36305:SF1">
    <property type="entry name" value="PHOSPHATIDYLGLYCEROPHOSPHATASE A"/>
    <property type="match status" value="1"/>
</dbReference>
<keyword evidence="1" id="KW-1003">Cell membrane</keyword>
<keyword evidence="1 2" id="KW-0472">Membrane</keyword>
<keyword evidence="1" id="KW-0378">Hydrolase</keyword>
<dbReference type="PIRSF" id="PIRSF006162">
    <property type="entry name" value="PgpA"/>
    <property type="match status" value="1"/>
</dbReference>
<dbReference type="InterPro" id="IPR007686">
    <property type="entry name" value="YutG/PgpA"/>
</dbReference>
<dbReference type="EMBL" id="JAKUDN010000002">
    <property type="protein sequence ID" value="MCP8352450.1"/>
    <property type="molecule type" value="Genomic_DNA"/>
</dbReference>
<dbReference type="PANTHER" id="PTHR36305">
    <property type="entry name" value="PHOSPHATIDYLGLYCEROPHOSPHATASE A"/>
    <property type="match status" value="1"/>
</dbReference>
<feature type="transmembrane region" description="Helical" evidence="2">
    <location>
        <begin position="84"/>
        <end position="106"/>
    </location>
</feature>
<name>A0ABT1L5K5_9GAMM</name>
<keyword evidence="1" id="KW-0442">Lipid degradation</keyword>
<feature type="transmembrane region" description="Helical" evidence="2">
    <location>
        <begin position="40"/>
        <end position="63"/>
    </location>
</feature>
<comment type="caution">
    <text evidence="4">The sequence shown here is derived from an EMBL/GenBank/DDBJ whole genome shotgun (WGS) entry which is preliminary data.</text>
</comment>
<dbReference type="RefSeq" id="WP_258569555.1">
    <property type="nucleotide sequence ID" value="NZ_JAKUDN010000002.1"/>
</dbReference>
<sequence>MIKSVCCGFLTIYAHGFGTGYLPLMPGTWGTLPALAVAWLLYDQSLMIQVMVYAWALVLAYLAADIAGKKLGDSDHKSIVCDEIIGILPVLLITPMSQWFVAFLLFRILDIVKPWPISWVDKDIKGASGCLLDDIVAGFFSYVIMALWF</sequence>
<dbReference type="EC" id="3.1.3.27" evidence="1"/>
<comment type="subcellular location">
    <subcellularLocation>
        <location evidence="1">Cell inner membrane</location>
        <topology evidence="1">Multi-pass membrane protein</topology>
    </subcellularLocation>
</comment>
<gene>
    <name evidence="4" type="ORF">MKS91_03990</name>
</gene>
<accession>A0ABT1L5K5</accession>
<protein>
    <recommendedName>
        <fullName evidence="1">Phosphatidylglycerophosphatase A</fullName>
        <ecNumber evidence="1">3.1.3.27</ecNumber>
    </recommendedName>
    <alternativeName>
        <fullName evidence="1">Phosphatidylglycerolphosphate phosphatase A</fullName>
    </alternativeName>
</protein>
<feature type="transmembrane region" description="Helical" evidence="2">
    <location>
        <begin position="126"/>
        <end position="148"/>
    </location>
</feature>
<dbReference type="Pfam" id="PF04608">
    <property type="entry name" value="PgpA"/>
    <property type="match status" value="1"/>
</dbReference>
<evidence type="ECO:0000259" key="3">
    <source>
        <dbReference type="Pfam" id="PF04608"/>
    </source>
</evidence>
<keyword evidence="1" id="KW-0443">Lipid metabolism</keyword>
<comment type="catalytic activity">
    <reaction evidence="1">
        <text>a 1,2-diacyl-sn-glycero-3-phospho-(1'-sn-glycero-3'-phosphate) + H2O = a 1,2-diacyl-sn-glycero-3-phospho-(1'-sn-glycerol) + phosphate</text>
        <dbReference type="Rhea" id="RHEA:33751"/>
        <dbReference type="ChEBI" id="CHEBI:15377"/>
        <dbReference type="ChEBI" id="CHEBI:43474"/>
        <dbReference type="ChEBI" id="CHEBI:60110"/>
        <dbReference type="ChEBI" id="CHEBI:64716"/>
        <dbReference type="EC" id="3.1.3.27"/>
    </reaction>
</comment>
<organism evidence="4 5">
    <name type="scientific">Candidatus Synchoanobacter obligatus</name>
    <dbReference type="NCBI Taxonomy" id="2919597"/>
    <lineage>
        <taxon>Bacteria</taxon>
        <taxon>Pseudomonadati</taxon>
        <taxon>Pseudomonadota</taxon>
        <taxon>Gammaproteobacteria</taxon>
        <taxon>Candidatus Comchoanobacterales</taxon>
        <taxon>Candidatus Comchoanobacteraceae</taxon>
        <taxon>Candidatus Synchoanobacter</taxon>
    </lineage>
</organism>
<keyword evidence="2" id="KW-1133">Transmembrane helix</keyword>
<feature type="domain" description="YutG/PgpA" evidence="3">
    <location>
        <begin position="13"/>
        <end position="147"/>
    </location>
</feature>
<keyword evidence="1" id="KW-0595">Phospholipid degradation</keyword>
<keyword evidence="5" id="KW-1185">Reference proteome</keyword>
<dbReference type="SUPFAM" id="SSF101307">
    <property type="entry name" value="YutG-like"/>
    <property type="match status" value="1"/>
</dbReference>
<comment type="function">
    <text evidence="1">Lipid phosphatase which dephosphorylates phosphatidylglycerophosphate (PGP) to phosphatidylglycerol (PG).</text>
</comment>
<evidence type="ECO:0000313" key="4">
    <source>
        <dbReference type="EMBL" id="MCP8352450.1"/>
    </source>
</evidence>
<proteinExistence type="predicted"/>
<keyword evidence="1" id="KW-0460">Magnesium</keyword>
<keyword evidence="1" id="KW-0479">Metal-binding</keyword>
<keyword evidence="1" id="KW-1208">Phospholipid metabolism</keyword>
<dbReference type="InterPro" id="IPR026037">
    <property type="entry name" value="PgpA"/>
</dbReference>